<dbReference type="Proteomes" id="UP000301870">
    <property type="component" value="Chromosome 19"/>
</dbReference>
<dbReference type="KEGG" id="sliu:111354693"/>
<sequence length="315" mass="35897">MANLQRTPPKTARTPTKNLTQTVSESDINSAVMMSDFVNTRSKRPRHEDSPQDATEIGTEALHRVIAQQTEMMSKLVSDVREIKCQNAQIQSTNAAICKSNDDIVKSMDFMNIKFEELKKEIETLRKEKQEQRQYIEKLEKKIQDIQHKSRPSGIEIRNIPLSENEKSADLVKAVCDIGEAVGLHISESELRDIYRLPGKSSNGSDNPRPIIAEFNSVQKKQTLLTAVRTYNNDKGKENKLNTAAIGLAGTRQPVYIVEHIPPNTKILFYRAREFAKANDFKYCWISNGNIFLRKSEGDKRQIINSEKCLNYINK</sequence>
<keyword evidence="4" id="KW-1185">Reference proteome</keyword>
<keyword evidence="1" id="KW-0175">Coiled coil</keyword>
<dbReference type="Pfam" id="PF25298">
    <property type="entry name" value="Baculo_FP_2nd"/>
    <property type="match status" value="1"/>
</dbReference>
<feature type="coiled-coil region" evidence="1">
    <location>
        <begin position="108"/>
        <end position="149"/>
    </location>
</feature>
<dbReference type="GeneID" id="111354693"/>
<dbReference type="RefSeq" id="XP_022823998.1">
    <property type="nucleotide sequence ID" value="XM_022968230.1"/>
</dbReference>
<dbReference type="OrthoDB" id="7436381at2759"/>
<evidence type="ECO:0000259" key="3">
    <source>
        <dbReference type="Pfam" id="PF25298"/>
    </source>
</evidence>
<feature type="region of interest" description="Disordered" evidence="2">
    <location>
        <begin position="1"/>
        <end position="25"/>
    </location>
</feature>
<evidence type="ECO:0000256" key="1">
    <source>
        <dbReference type="SAM" id="Coils"/>
    </source>
</evidence>
<dbReference type="PANTHER" id="PTHR11505">
    <property type="entry name" value="L1 TRANSPOSABLE ELEMENT-RELATED"/>
    <property type="match status" value="1"/>
</dbReference>
<gene>
    <name evidence="5" type="primary">LOC111354693</name>
</gene>
<feature type="domain" description="FP protein C-terminal" evidence="3">
    <location>
        <begin position="263"/>
        <end position="313"/>
    </location>
</feature>
<accession>A0A9J7E453</accession>
<evidence type="ECO:0000256" key="2">
    <source>
        <dbReference type="SAM" id="MobiDB-lite"/>
    </source>
</evidence>
<evidence type="ECO:0000313" key="4">
    <source>
        <dbReference type="Proteomes" id="UP000301870"/>
    </source>
</evidence>
<dbReference type="Gene3D" id="3.30.70.1820">
    <property type="entry name" value="L1 transposable element, RRM domain"/>
    <property type="match status" value="1"/>
</dbReference>
<protein>
    <submittedName>
        <fullName evidence="5">Uncharacterized protein LOC111354693</fullName>
    </submittedName>
</protein>
<evidence type="ECO:0000313" key="5">
    <source>
        <dbReference type="RefSeq" id="XP_022823998.1"/>
    </source>
</evidence>
<feature type="compositionally biased region" description="Low complexity" evidence="2">
    <location>
        <begin position="1"/>
        <end position="17"/>
    </location>
</feature>
<proteinExistence type="predicted"/>
<dbReference type="InterPro" id="IPR057251">
    <property type="entry name" value="FP_C"/>
</dbReference>
<dbReference type="InterPro" id="IPR004244">
    <property type="entry name" value="Transposase_22"/>
</dbReference>
<reference evidence="5" key="1">
    <citation type="submission" date="2025-08" db="UniProtKB">
        <authorList>
            <consortium name="RefSeq"/>
        </authorList>
    </citation>
    <scope>IDENTIFICATION</scope>
    <source>
        <strain evidence="5">Ishihara</strain>
        <tissue evidence="5">Whole body</tissue>
    </source>
</reference>
<organism evidence="4 5">
    <name type="scientific">Spodoptera litura</name>
    <name type="common">Asian cotton leafworm</name>
    <dbReference type="NCBI Taxonomy" id="69820"/>
    <lineage>
        <taxon>Eukaryota</taxon>
        <taxon>Metazoa</taxon>
        <taxon>Ecdysozoa</taxon>
        <taxon>Arthropoda</taxon>
        <taxon>Hexapoda</taxon>
        <taxon>Insecta</taxon>
        <taxon>Pterygota</taxon>
        <taxon>Neoptera</taxon>
        <taxon>Endopterygota</taxon>
        <taxon>Lepidoptera</taxon>
        <taxon>Glossata</taxon>
        <taxon>Ditrysia</taxon>
        <taxon>Noctuoidea</taxon>
        <taxon>Noctuidae</taxon>
        <taxon>Amphipyrinae</taxon>
        <taxon>Spodoptera</taxon>
    </lineage>
</organism>
<name>A0A9J7E453_SPOLT</name>
<dbReference type="AlphaFoldDB" id="A0A9J7E453"/>